<evidence type="ECO:0000313" key="2">
    <source>
        <dbReference type="EMBL" id="ADV48122.1"/>
    </source>
</evidence>
<dbReference type="Proteomes" id="UP000008634">
    <property type="component" value="Chromosome"/>
</dbReference>
<proteinExistence type="predicted"/>
<dbReference type="HOGENOM" id="CLU_2680963_0_0_10"/>
<accession>E6XES0</accession>
<evidence type="ECO:0000256" key="1">
    <source>
        <dbReference type="SAM" id="Phobius"/>
    </source>
</evidence>
<keyword evidence="3" id="KW-1185">Reference proteome</keyword>
<name>E6XES0_CELAD</name>
<feature type="transmembrane region" description="Helical" evidence="1">
    <location>
        <begin position="30"/>
        <end position="47"/>
    </location>
</feature>
<dbReference type="EMBL" id="CP002453">
    <property type="protein sequence ID" value="ADV48122.1"/>
    <property type="molecule type" value="Genomic_DNA"/>
</dbReference>
<sequence length="74" mass="8271">MTTLKRKKGNNNLALSIALNPQIMTKRIQSIVYFALLIIACLVYTATDSTTGDNEFSTNKTEIIKKNTISLNTY</sequence>
<dbReference type="AlphaFoldDB" id="E6XES0"/>
<reference evidence="2 3" key="1">
    <citation type="journal article" date="2010" name="Stand. Genomic Sci.">
        <title>Complete genome sequence of Cellulophaga algicola type strain (IC166).</title>
        <authorList>
            <person name="Abt B."/>
            <person name="Lu M."/>
            <person name="Misra M."/>
            <person name="Han C."/>
            <person name="Nolan M."/>
            <person name="Lucas S."/>
            <person name="Hammon N."/>
            <person name="Deshpande S."/>
            <person name="Cheng J.F."/>
            <person name="Tapia R."/>
            <person name="Goodwin L."/>
            <person name="Pitluck S."/>
            <person name="Liolios K."/>
            <person name="Pagani I."/>
            <person name="Ivanova N."/>
            <person name="Mavromatis K."/>
            <person name="Ovchinikova G."/>
            <person name="Pati A."/>
            <person name="Chen A."/>
            <person name="Palaniappan K."/>
            <person name="Land M."/>
            <person name="Hauser L."/>
            <person name="Chang Y.J."/>
            <person name="Jeffries C.D."/>
            <person name="Detter J.C."/>
            <person name="Brambilla E."/>
            <person name="Rohde M."/>
            <person name="Tindall B.J."/>
            <person name="Goker M."/>
            <person name="Woyke T."/>
            <person name="Bristow J."/>
            <person name="Eisen J.A."/>
            <person name="Markowitz V."/>
            <person name="Hugenholtz P."/>
            <person name="Kyrpides N.C."/>
            <person name="Klenk H.P."/>
            <person name="Lapidus A."/>
        </authorList>
    </citation>
    <scope>NUCLEOTIDE SEQUENCE [LARGE SCALE GENOMIC DNA]</scope>
    <source>
        <strain evidence="3">DSM 14237 / IC166 / ACAM 630</strain>
    </source>
</reference>
<gene>
    <name evidence="2" type="ordered locus">Celal_0788</name>
</gene>
<evidence type="ECO:0000313" key="3">
    <source>
        <dbReference type="Proteomes" id="UP000008634"/>
    </source>
</evidence>
<keyword evidence="1" id="KW-0472">Membrane</keyword>
<protein>
    <submittedName>
        <fullName evidence="2">Uncharacterized protein</fullName>
    </submittedName>
</protein>
<dbReference type="KEGG" id="cao:Celal_0788"/>
<organism evidence="2 3">
    <name type="scientific">Cellulophaga algicola (strain DSM 14237 / IC166 / ACAM 630)</name>
    <dbReference type="NCBI Taxonomy" id="688270"/>
    <lineage>
        <taxon>Bacteria</taxon>
        <taxon>Pseudomonadati</taxon>
        <taxon>Bacteroidota</taxon>
        <taxon>Flavobacteriia</taxon>
        <taxon>Flavobacteriales</taxon>
        <taxon>Flavobacteriaceae</taxon>
        <taxon>Cellulophaga</taxon>
    </lineage>
</organism>
<dbReference type="STRING" id="688270.Celal_0788"/>
<keyword evidence="1" id="KW-1133">Transmembrane helix</keyword>
<keyword evidence="1" id="KW-0812">Transmembrane</keyword>